<accession>A0A7N0RG76</accession>
<dbReference type="Gene3D" id="3.40.30.10">
    <property type="entry name" value="Glutaredoxin"/>
    <property type="match status" value="1"/>
</dbReference>
<reference evidence="3" key="1">
    <citation type="submission" date="2021-01" db="UniProtKB">
        <authorList>
            <consortium name="EnsemblPlants"/>
        </authorList>
    </citation>
    <scope>IDENTIFICATION</scope>
</reference>
<feature type="domain" description="Glutaredoxin" evidence="2">
    <location>
        <begin position="238"/>
        <end position="310"/>
    </location>
</feature>
<dbReference type="AlphaFoldDB" id="A0A7N0RG76"/>
<name>A0A7N0RG76_KALFE</name>
<proteinExistence type="predicted"/>
<feature type="region of interest" description="Disordered" evidence="1">
    <location>
        <begin position="38"/>
        <end position="70"/>
    </location>
</feature>
<dbReference type="OMA" id="NAIQEPW"/>
<dbReference type="PROSITE" id="PS51354">
    <property type="entry name" value="GLUTAREDOXIN_2"/>
    <property type="match status" value="1"/>
</dbReference>
<evidence type="ECO:0000259" key="2">
    <source>
        <dbReference type="Pfam" id="PF00462"/>
    </source>
</evidence>
<dbReference type="CDD" id="cd03031">
    <property type="entry name" value="GRX_GRX_like"/>
    <property type="match status" value="1"/>
</dbReference>
<dbReference type="PANTHER" id="PTHR45669:SF7">
    <property type="entry name" value="F1N19.7"/>
    <property type="match status" value="1"/>
</dbReference>
<dbReference type="InterPro" id="IPR002109">
    <property type="entry name" value="Glutaredoxin"/>
</dbReference>
<dbReference type="Pfam" id="PF00462">
    <property type="entry name" value="Glutaredoxin"/>
    <property type="match status" value="1"/>
</dbReference>
<dbReference type="SUPFAM" id="SSF52833">
    <property type="entry name" value="Thioredoxin-like"/>
    <property type="match status" value="1"/>
</dbReference>
<dbReference type="Pfam" id="PF23733">
    <property type="entry name" value="GRXCR1-2_C"/>
    <property type="match status" value="1"/>
</dbReference>
<dbReference type="EnsemblPlants" id="Kaladp0011s0205.1.v1.1">
    <property type="protein sequence ID" value="Kaladp0011s0205.1.v1.1.CDS.1"/>
    <property type="gene ID" value="Kaladp0011s0205.v1.1"/>
</dbReference>
<dbReference type="InterPro" id="IPR036249">
    <property type="entry name" value="Thioredoxin-like_sf"/>
</dbReference>
<dbReference type="Gramene" id="Kaladp0011s0205.1.v1.1">
    <property type="protein sequence ID" value="Kaladp0011s0205.1.v1.1.CDS.1"/>
    <property type="gene ID" value="Kaladp0011s0205.v1.1"/>
</dbReference>
<sequence length="387" mass="43148">MGCASSKRVEVASSDVYRPAPASFAVFDINSIQEPWVKVDHEDEKHSDSDSDSDVQDDKDNKTSTVPDPILQKLSSLEVIDSSADSPPQSWDQVSKVLEDLKPALHQKSLPAAPPVQDNVPAQKRVPRRSFSFHTIEELEKKAAADAAPKPISKTSSELKRFESKRMYELRKTELKKKEDSTGPVDGKNYTPVRENMFIKLDRMEMEKEGRRAMFDKMRRNPLYDYPDLCPPGGADRVVLYTTSLRGVRRTFEDCTQARTILELQRVVFDERDVSLHAEFLKELKDMLGGKCEEGGVVNVPKLFVKGRYVGGVDELVELNETGRLNRLLNSASVERGVGRQGCEGCGGARFVPCFDCGGSCKVVVAGERERCPECNENGLIQCPACN</sequence>
<evidence type="ECO:0000313" key="3">
    <source>
        <dbReference type="EnsemblPlants" id="Kaladp0011s0205.1.v1.1.CDS.1"/>
    </source>
</evidence>
<organism evidence="3 4">
    <name type="scientific">Kalanchoe fedtschenkoi</name>
    <name type="common">Lavender scallops</name>
    <name type="synonym">South American air plant</name>
    <dbReference type="NCBI Taxonomy" id="63787"/>
    <lineage>
        <taxon>Eukaryota</taxon>
        <taxon>Viridiplantae</taxon>
        <taxon>Streptophyta</taxon>
        <taxon>Embryophyta</taxon>
        <taxon>Tracheophyta</taxon>
        <taxon>Spermatophyta</taxon>
        <taxon>Magnoliopsida</taxon>
        <taxon>eudicotyledons</taxon>
        <taxon>Gunneridae</taxon>
        <taxon>Pentapetalae</taxon>
        <taxon>Saxifragales</taxon>
        <taxon>Crassulaceae</taxon>
        <taxon>Kalanchoe</taxon>
    </lineage>
</organism>
<evidence type="ECO:0000313" key="4">
    <source>
        <dbReference type="Proteomes" id="UP000594263"/>
    </source>
</evidence>
<keyword evidence="4" id="KW-1185">Reference proteome</keyword>
<feature type="compositionally biased region" description="Basic and acidic residues" evidence="1">
    <location>
        <begin position="38"/>
        <end position="49"/>
    </location>
</feature>
<evidence type="ECO:0000256" key="1">
    <source>
        <dbReference type="SAM" id="MobiDB-lite"/>
    </source>
</evidence>
<dbReference type="Proteomes" id="UP000594263">
    <property type="component" value="Unplaced"/>
</dbReference>
<dbReference type="PANTHER" id="PTHR45669">
    <property type="entry name" value="GLUTAREDOXIN DOMAIN-CONTAINING CYSTEINE-RICH PROTEIN CG12206-RELATED"/>
    <property type="match status" value="1"/>
</dbReference>
<protein>
    <recommendedName>
        <fullName evidence="2">Glutaredoxin domain-containing protein</fullName>
    </recommendedName>
</protein>